<dbReference type="Pfam" id="PF04266">
    <property type="entry name" value="ASCH"/>
    <property type="match status" value="1"/>
</dbReference>
<evidence type="ECO:0000259" key="1">
    <source>
        <dbReference type="SMART" id="SM01022"/>
    </source>
</evidence>
<reference evidence="3" key="1">
    <citation type="journal article" date="2019" name="Int. J. Syst. Evol. Microbiol.">
        <title>The Global Catalogue of Microorganisms (GCM) 10K type strain sequencing project: providing services to taxonomists for standard genome sequencing and annotation.</title>
        <authorList>
            <consortium name="The Broad Institute Genomics Platform"/>
            <consortium name="The Broad Institute Genome Sequencing Center for Infectious Disease"/>
            <person name="Wu L."/>
            <person name="Ma J."/>
        </authorList>
    </citation>
    <scope>NUCLEOTIDE SEQUENCE [LARGE SCALE GENOMIC DNA]</scope>
    <source>
        <strain evidence="3">CCUG 61948</strain>
    </source>
</reference>
<dbReference type="InterPro" id="IPR009326">
    <property type="entry name" value="DUF984"/>
</dbReference>
<dbReference type="PANTHER" id="PTHR39203:SF1">
    <property type="entry name" value="CYTOPLASMIC PROTEIN"/>
    <property type="match status" value="1"/>
</dbReference>
<dbReference type="Gene3D" id="3.10.400.10">
    <property type="entry name" value="Sulfate adenylyltransferase"/>
    <property type="match status" value="1"/>
</dbReference>
<dbReference type="RefSeq" id="WP_379933478.1">
    <property type="nucleotide sequence ID" value="NZ_JBHTHY010000004.1"/>
</dbReference>
<proteinExistence type="predicted"/>
<feature type="domain" description="ASCH" evidence="1">
    <location>
        <begin position="56"/>
        <end position="181"/>
    </location>
</feature>
<dbReference type="InterPro" id="IPR007374">
    <property type="entry name" value="ASCH_domain"/>
</dbReference>
<dbReference type="CDD" id="cd06553">
    <property type="entry name" value="ASCH_Ef3133_like"/>
    <property type="match status" value="1"/>
</dbReference>
<dbReference type="PANTHER" id="PTHR39203">
    <property type="entry name" value="CYTOPLASMIC PROTEIN-RELATED"/>
    <property type="match status" value="1"/>
</dbReference>
<dbReference type="Proteomes" id="UP001597012">
    <property type="component" value="Unassembled WGS sequence"/>
</dbReference>
<dbReference type="EMBL" id="JBHTHY010000004">
    <property type="protein sequence ID" value="MFD0797272.1"/>
    <property type="molecule type" value="Genomic_DNA"/>
</dbReference>
<name>A0ABW3B1S7_9FLAO</name>
<evidence type="ECO:0000313" key="3">
    <source>
        <dbReference type="Proteomes" id="UP001597012"/>
    </source>
</evidence>
<accession>A0ABW3B1S7</accession>
<dbReference type="SMART" id="SM01022">
    <property type="entry name" value="ASCH"/>
    <property type="match status" value="1"/>
</dbReference>
<sequence>MKHIVLTLLLILSSCKSEPKTETVGDKEIDPTVHAMWHSFTESYLEFKKEELPDSWYFHNTKEDADRLATLTLNGKKTAMTSGLHTWYKEANADLPTVGTKHIVTDFEGKARAIIKITAVDTIPFNKLSKEGAAMDMGSNVEPLKKWKKAHWDFFSSVMAEKGERPTEDMVIVFEKFERIWP</sequence>
<protein>
    <submittedName>
        <fullName evidence="2">ASCH domain-containing protein</fullName>
    </submittedName>
</protein>
<dbReference type="SUPFAM" id="SSF88697">
    <property type="entry name" value="PUA domain-like"/>
    <property type="match status" value="1"/>
</dbReference>
<evidence type="ECO:0000313" key="2">
    <source>
        <dbReference type="EMBL" id="MFD0797272.1"/>
    </source>
</evidence>
<dbReference type="InterPro" id="IPR015947">
    <property type="entry name" value="PUA-like_sf"/>
</dbReference>
<keyword evidence="3" id="KW-1185">Reference proteome</keyword>
<comment type="caution">
    <text evidence="2">The sequence shown here is derived from an EMBL/GenBank/DDBJ whole genome shotgun (WGS) entry which is preliminary data.</text>
</comment>
<organism evidence="2 3">
    <name type="scientific">Maribacter chungangensis</name>
    <dbReference type="NCBI Taxonomy" id="1069117"/>
    <lineage>
        <taxon>Bacteria</taxon>
        <taxon>Pseudomonadati</taxon>
        <taxon>Bacteroidota</taxon>
        <taxon>Flavobacteriia</taxon>
        <taxon>Flavobacteriales</taxon>
        <taxon>Flavobacteriaceae</taxon>
        <taxon>Maribacter</taxon>
    </lineage>
</organism>
<dbReference type="PROSITE" id="PS51257">
    <property type="entry name" value="PROKAR_LIPOPROTEIN"/>
    <property type="match status" value="1"/>
</dbReference>
<gene>
    <name evidence="2" type="ORF">ACFQZJ_07360</name>
</gene>